<dbReference type="Proteomes" id="UP000053958">
    <property type="component" value="Unassembled WGS sequence"/>
</dbReference>
<evidence type="ECO:0000256" key="1">
    <source>
        <dbReference type="ARBA" id="ARBA00004123"/>
    </source>
</evidence>
<dbReference type="CDD" id="cd20704">
    <property type="entry name" value="Orc3"/>
    <property type="match status" value="1"/>
</dbReference>
<dbReference type="Pfam" id="PF18137">
    <property type="entry name" value="WHD_ORC"/>
    <property type="match status" value="1"/>
</dbReference>
<dbReference type="OrthoDB" id="10265211at2759"/>
<evidence type="ECO:0000256" key="5">
    <source>
        <dbReference type="ARBA" id="ARBA00023242"/>
    </source>
</evidence>
<dbReference type="GeneID" id="25317556"/>
<dbReference type="AlphaFoldDB" id="A0A0F4YSE3"/>
<dbReference type="InterPro" id="IPR045667">
    <property type="entry name" value="ORC3_N"/>
</dbReference>
<name>A0A0F4YSE3_RASE3</name>
<feature type="domain" description="Origin recognition complex subunit 3 winged helix C-terminal" evidence="7">
    <location>
        <begin position="506"/>
        <end position="610"/>
    </location>
</feature>
<dbReference type="EMBL" id="LASV01000232">
    <property type="protein sequence ID" value="KKA20761.1"/>
    <property type="molecule type" value="Genomic_DNA"/>
</dbReference>
<reference evidence="8 9" key="1">
    <citation type="submission" date="2015-04" db="EMBL/GenBank/DDBJ databases">
        <authorList>
            <person name="Heijne W.H."/>
            <person name="Fedorova N.D."/>
            <person name="Nierman W.C."/>
            <person name="Vollebregt A.W."/>
            <person name="Zhao Z."/>
            <person name="Wu L."/>
            <person name="Kumar M."/>
            <person name="Stam H."/>
            <person name="van den Berg M.A."/>
            <person name="Pel H.J."/>
        </authorList>
    </citation>
    <scope>NUCLEOTIDE SEQUENCE [LARGE SCALE GENOMIC DNA]</scope>
    <source>
        <strain evidence="8 9">CBS 393.64</strain>
    </source>
</reference>
<keyword evidence="9" id="KW-1185">Reference proteome</keyword>
<dbReference type="GO" id="GO:0005664">
    <property type="term" value="C:nuclear origin of replication recognition complex"/>
    <property type="evidence" value="ECO:0007669"/>
    <property type="project" value="InterPro"/>
</dbReference>
<dbReference type="STRING" id="1408163.A0A0F4YSE3"/>
<evidence type="ECO:0000259" key="7">
    <source>
        <dbReference type="Pfam" id="PF18137"/>
    </source>
</evidence>
<comment type="subcellular location">
    <subcellularLocation>
        <location evidence="1">Nucleus</location>
    </subcellularLocation>
</comment>
<evidence type="ECO:0000259" key="6">
    <source>
        <dbReference type="Pfam" id="PF07034"/>
    </source>
</evidence>
<dbReference type="Pfam" id="PF07034">
    <property type="entry name" value="ORC3_N"/>
    <property type="match status" value="1"/>
</dbReference>
<protein>
    <submittedName>
        <fullName evidence="8">Uncharacterized protein</fullName>
    </submittedName>
</protein>
<evidence type="ECO:0000256" key="2">
    <source>
        <dbReference type="ARBA" id="ARBA00010977"/>
    </source>
</evidence>
<evidence type="ECO:0000256" key="4">
    <source>
        <dbReference type="ARBA" id="ARBA00023125"/>
    </source>
</evidence>
<dbReference type="InterPro" id="IPR040855">
    <property type="entry name" value="ORC_WH_C"/>
</dbReference>
<sequence>MQVKAILQELDSGILEDIACFINTASPETYSGRIPTALVTIGSNVTALTRLLGRLHLRLVEEKKGEVVLLESGDAPNLKTVLKNIIRTAVTNTEGNEGYQKLFTDSTVKGPRLLPYDLNLLQEYVKHRGVKKLVLAFRDSEAFDQGVLNDLLSLISSWLDRIPFTLLFGISTSIELFEGRLPRSIVALLEGRCFEIHDAGDSVDRIYNSVQTSQNVKLWIGPHLSSFFFERARDYFQSPEGFIREVKYAYMSHFFANPLSVFLSDDISATLQQTELCEAIRNLPSFRRFCESLLDAGNSEYVRNLLSDDKFLFDEVMKNLETCLYKMGSLFRTVKTILTIQRVLKLPRVSSATELTLQAVAGELRNSSMVQDVLVAMKKLDSEGLSTFLTALQSCEGNVPDFQGYQEELAVLVKSQGSAGPLRSKYDDQNATVKTTIFEQRVNLSRTQTQLSEQDTQYTKLVERCYEALDEYLAQNLINPQELFLNEIFVFDLKKPLKDTFVPRARFAIERALSSPFDYLISASDKVEGHLSARQPETAILYQLYLESGSLVNIYDLWRAFYTITGGEEGESCDERSALMLFYRALSELKALGMVKGSRKKIDHVSKSAWRGL</sequence>
<gene>
    <name evidence="8" type="ORF">T310_5211</name>
</gene>
<dbReference type="GO" id="GO:0005656">
    <property type="term" value="C:nuclear pre-replicative complex"/>
    <property type="evidence" value="ECO:0007669"/>
    <property type="project" value="TreeGrafter"/>
</dbReference>
<dbReference type="RefSeq" id="XP_013327373.1">
    <property type="nucleotide sequence ID" value="XM_013471919.1"/>
</dbReference>
<dbReference type="GO" id="GO:0006270">
    <property type="term" value="P:DNA replication initiation"/>
    <property type="evidence" value="ECO:0007669"/>
    <property type="project" value="TreeGrafter"/>
</dbReference>
<dbReference type="PANTHER" id="PTHR12748:SF0">
    <property type="entry name" value="ORIGIN RECOGNITION COMPLEX SUBUNIT 3"/>
    <property type="match status" value="1"/>
</dbReference>
<dbReference type="PANTHER" id="PTHR12748">
    <property type="entry name" value="ORIGIN RECOGNITION COMPLEX SUBUNIT 3"/>
    <property type="match status" value="1"/>
</dbReference>
<dbReference type="GO" id="GO:0003688">
    <property type="term" value="F:DNA replication origin binding"/>
    <property type="evidence" value="ECO:0007669"/>
    <property type="project" value="TreeGrafter"/>
</dbReference>
<keyword evidence="4" id="KW-0238">DNA-binding</keyword>
<dbReference type="GO" id="GO:0031261">
    <property type="term" value="C:DNA replication preinitiation complex"/>
    <property type="evidence" value="ECO:0007669"/>
    <property type="project" value="TreeGrafter"/>
</dbReference>
<accession>A0A0F4YSE3</accession>
<keyword evidence="3" id="KW-0235">DNA replication</keyword>
<evidence type="ECO:0000313" key="8">
    <source>
        <dbReference type="EMBL" id="KKA20761.1"/>
    </source>
</evidence>
<proteinExistence type="inferred from homology"/>
<feature type="domain" description="Origin recognition complex subunit 3 N-terminal" evidence="6">
    <location>
        <begin position="2"/>
        <end position="262"/>
    </location>
</feature>
<evidence type="ECO:0000256" key="3">
    <source>
        <dbReference type="ARBA" id="ARBA00022705"/>
    </source>
</evidence>
<comment type="caution">
    <text evidence="8">The sequence shown here is derived from an EMBL/GenBank/DDBJ whole genome shotgun (WGS) entry which is preliminary data.</text>
</comment>
<keyword evidence="5" id="KW-0539">Nucleus</keyword>
<comment type="similarity">
    <text evidence="2">Belongs to the ORC3 family.</text>
</comment>
<evidence type="ECO:0000313" key="9">
    <source>
        <dbReference type="Proteomes" id="UP000053958"/>
    </source>
</evidence>
<dbReference type="InterPro" id="IPR020795">
    <property type="entry name" value="ORC3"/>
</dbReference>
<organism evidence="8 9">
    <name type="scientific">Rasamsonia emersonii (strain ATCC 16479 / CBS 393.64 / IMI 116815)</name>
    <dbReference type="NCBI Taxonomy" id="1408163"/>
    <lineage>
        <taxon>Eukaryota</taxon>
        <taxon>Fungi</taxon>
        <taxon>Dikarya</taxon>
        <taxon>Ascomycota</taxon>
        <taxon>Pezizomycotina</taxon>
        <taxon>Eurotiomycetes</taxon>
        <taxon>Eurotiomycetidae</taxon>
        <taxon>Eurotiales</taxon>
        <taxon>Trichocomaceae</taxon>
        <taxon>Rasamsonia</taxon>
    </lineage>
</organism>